<evidence type="ECO:0000256" key="1">
    <source>
        <dbReference type="HAMAP-Rule" id="MF_00191"/>
    </source>
</evidence>
<reference evidence="2 3" key="1">
    <citation type="submission" date="2018-02" db="EMBL/GenBank/DDBJ databases">
        <title>Insights into the biology of acidophilic members of the Acidiferrobacteraceae family derived from comparative genomic analyses.</title>
        <authorList>
            <person name="Issotta F."/>
            <person name="Thyssen C."/>
            <person name="Mena C."/>
            <person name="Moya A."/>
            <person name="Bellenberg S."/>
            <person name="Sproer C."/>
            <person name="Covarrubias P.C."/>
            <person name="Sand W."/>
            <person name="Quatrini R."/>
            <person name="Vera M."/>
        </authorList>
    </citation>
    <scope>NUCLEOTIDE SEQUENCE [LARGE SCALE GENOMIC DNA]</scope>
    <source>
        <strain evidence="3">m-1</strain>
    </source>
</reference>
<proteinExistence type="inferred from homology"/>
<feature type="binding site" evidence="1">
    <location>
        <position position="222"/>
    </location>
    <ligand>
        <name>isopentenyl diphosphate</name>
        <dbReference type="ChEBI" id="CHEBI:128769"/>
    </ligand>
</feature>
<feature type="binding site" evidence="1">
    <location>
        <position position="223"/>
    </location>
    <ligand>
        <name>isopentenyl diphosphate</name>
        <dbReference type="ChEBI" id="CHEBI:128769"/>
    </ligand>
</feature>
<dbReference type="GO" id="GO:0050992">
    <property type="term" value="P:dimethylallyl diphosphate biosynthetic process"/>
    <property type="evidence" value="ECO:0007669"/>
    <property type="project" value="UniProtKB-UniRule"/>
</dbReference>
<feature type="binding site" evidence="1">
    <location>
        <position position="74"/>
    </location>
    <ligand>
        <name>dimethylallyl diphosphate</name>
        <dbReference type="ChEBI" id="CHEBI:57623"/>
    </ligand>
</feature>
<feature type="binding site" evidence="1">
    <location>
        <position position="222"/>
    </location>
    <ligand>
        <name>dimethylallyl diphosphate</name>
        <dbReference type="ChEBI" id="CHEBI:57623"/>
    </ligand>
</feature>
<feature type="binding site" evidence="1">
    <location>
        <position position="266"/>
    </location>
    <ligand>
        <name>dimethylallyl diphosphate</name>
        <dbReference type="ChEBI" id="CHEBI:57623"/>
    </ligand>
</feature>
<dbReference type="NCBIfam" id="TIGR00216">
    <property type="entry name" value="ispH_lytB"/>
    <property type="match status" value="1"/>
</dbReference>
<evidence type="ECO:0000313" key="2">
    <source>
        <dbReference type="EMBL" id="RCN56357.1"/>
    </source>
</evidence>
<keyword evidence="1" id="KW-0411">Iron-sulfur</keyword>
<dbReference type="AlphaFoldDB" id="A0A1C2G392"/>
<comment type="pathway">
    <text evidence="1">Isoprenoid biosynthesis; dimethylallyl diphosphate biosynthesis; dimethylallyl diphosphate from (2E)-4-hydroxy-3-methylbutenyl diphosphate: step 1/1.</text>
</comment>
<keyword evidence="1" id="KW-0004">4Fe-4S</keyword>
<dbReference type="Gene3D" id="3.40.1010.20">
    <property type="entry name" value="4-hydroxy-3-methylbut-2-enyl diphosphate reductase, catalytic domain"/>
    <property type="match status" value="2"/>
</dbReference>
<dbReference type="GO" id="GO:0019288">
    <property type="term" value="P:isopentenyl diphosphate biosynthetic process, methylerythritol 4-phosphate pathway"/>
    <property type="evidence" value="ECO:0007669"/>
    <property type="project" value="UniProtKB-UniRule"/>
</dbReference>
<comment type="pathway">
    <text evidence="1">Isoprenoid biosynthesis; isopentenyl diphosphate biosynthesis via DXP pathway; isopentenyl diphosphate from 1-deoxy-D-xylulose 5-phosphate: step 6/6.</text>
</comment>
<feature type="binding site" evidence="1">
    <location>
        <position position="224"/>
    </location>
    <ligand>
        <name>(2E)-4-hydroxy-3-methylbut-2-enyl diphosphate</name>
        <dbReference type="ChEBI" id="CHEBI:128753"/>
    </ligand>
</feature>
<dbReference type="STRING" id="163359.A9R16_08855"/>
<dbReference type="Pfam" id="PF02401">
    <property type="entry name" value="LYTB"/>
    <property type="match status" value="1"/>
</dbReference>
<dbReference type="EMBL" id="PSYR01000002">
    <property type="protein sequence ID" value="RCN56357.1"/>
    <property type="molecule type" value="Genomic_DNA"/>
</dbReference>
<feature type="binding site" evidence="1">
    <location>
        <position position="194"/>
    </location>
    <ligand>
        <name>[4Fe-4S] cluster</name>
        <dbReference type="ChEBI" id="CHEBI:49883"/>
    </ligand>
</feature>
<feature type="binding site" evidence="1">
    <location>
        <position position="96"/>
    </location>
    <ligand>
        <name>[4Fe-4S] cluster</name>
        <dbReference type="ChEBI" id="CHEBI:49883"/>
    </ligand>
</feature>
<evidence type="ECO:0000313" key="3">
    <source>
        <dbReference type="Proteomes" id="UP000253250"/>
    </source>
</evidence>
<feature type="binding site" evidence="1">
    <location>
        <position position="223"/>
    </location>
    <ligand>
        <name>dimethylallyl diphosphate</name>
        <dbReference type="ChEBI" id="CHEBI:57623"/>
    </ligand>
</feature>
<feature type="binding site" evidence="1">
    <location>
        <position position="266"/>
    </location>
    <ligand>
        <name>isopentenyl diphosphate</name>
        <dbReference type="ChEBI" id="CHEBI:128769"/>
    </ligand>
</feature>
<dbReference type="GO" id="GO:0016114">
    <property type="term" value="P:terpenoid biosynthetic process"/>
    <property type="evidence" value="ECO:0007669"/>
    <property type="project" value="UniProtKB-UniRule"/>
</dbReference>
<keyword evidence="1" id="KW-0479">Metal-binding</keyword>
<feature type="binding site" evidence="1">
    <location>
        <position position="74"/>
    </location>
    <ligand>
        <name>isopentenyl diphosphate</name>
        <dbReference type="ChEBI" id="CHEBI:128769"/>
    </ligand>
</feature>
<comment type="catalytic activity">
    <reaction evidence="1">
        <text>dimethylallyl diphosphate + 2 oxidized [2Fe-2S]-[ferredoxin] + H2O = (2E)-4-hydroxy-3-methylbut-2-enyl diphosphate + 2 reduced [2Fe-2S]-[ferredoxin] + 2 H(+)</text>
        <dbReference type="Rhea" id="RHEA:24825"/>
        <dbReference type="Rhea" id="RHEA-COMP:10000"/>
        <dbReference type="Rhea" id="RHEA-COMP:10001"/>
        <dbReference type="ChEBI" id="CHEBI:15377"/>
        <dbReference type="ChEBI" id="CHEBI:15378"/>
        <dbReference type="ChEBI" id="CHEBI:33737"/>
        <dbReference type="ChEBI" id="CHEBI:33738"/>
        <dbReference type="ChEBI" id="CHEBI:57623"/>
        <dbReference type="ChEBI" id="CHEBI:128753"/>
        <dbReference type="EC" id="1.17.7.4"/>
    </reaction>
</comment>
<dbReference type="EC" id="1.17.7.4" evidence="1"/>
<keyword evidence="1" id="KW-0408">Iron</keyword>
<feature type="binding site" evidence="1">
    <location>
        <position position="12"/>
    </location>
    <ligand>
        <name>[4Fe-4S] cluster</name>
        <dbReference type="ChEBI" id="CHEBI:49883"/>
    </ligand>
</feature>
<dbReference type="NCBIfam" id="NF002188">
    <property type="entry name" value="PRK01045.1-2"/>
    <property type="match status" value="1"/>
</dbReference>
<dbReference type="UniPathway" id="UPA00059">
    <property type="reaction ID" value="UER00105"/>
</dbReference>
<dbReference type="CDD" id="cd13944">
    <property type="entry name" value="lytB_ispH"/>
    <property type="match status" value="1"/>
</dbReference>
<dbReference type="Gene3D" id="3.40.50.11270">
    <property type="match status" value="1"/>
</dbReference>
<feature type="binding site" evidence="1">
    <location>
        <position position="74"/>
    </location>
    <ligand>
        <name>(2E)-4-hydroxy-3-methylbut-2-enyl diphosphate</name>
        <dbReference type="ChEBI" id="CHEBI:128753"/>
    </ligand>
</feature>
<feature type="binding site" evidence="1">
    <location>
        <position position="41"/>
    </location>
    <ligand>
        <name>isopentenyl diphosphate</name>
        <dbReference type="ChEBI" id="CHEBI:128769"/>
    </ligand>
</feature>
<dbReference type="OrthoDB" id="9804068at2"/>
<dbReference type="UniPathway" id="UPA00056">
    <property type="reaction ID" value="UER00097"/>
</dbReference>
<gene>
    <name evidence="1" type="primary">ispH</name>
    <name evidence="2" type="ORF">C4900_11010</name>
</gene>
<keyword evidence="1" id="KW-0414">Isoprene biosynthesis</keyword>
<comment type="cofactor">
    <cofactor evidence="1">
        <name>[4Fe-4S] cluster</name>
        <dbReference type="ChEBI" id="CHEBI:49883"/>
    </cofactor>
    <text evidence="1">Binds 1 [4Fe-4S] cluster per subunit.</text>
</comment>
<dbReference type="HAMAP" id="MF_00191">
    <property type="entry name" value="IspH"/>
    <property type="match status" value="1"/>
</dbReference>
<feature type="binding site" evidence="1">
    <location>
        <position position="41"/>
    </location>
    <ligand>
        <name>dimethylallyl diphosphate</name>
        <dbReference type="ChEBI" id="CHEBI:57623"/>
    </ligand>
</feature>
<dbReference type="RefSeq" id="WP_065969200.1">
    <property type="nucleotide sequence ID" value="NZ_CP080624.1"/>
</dbReference>
<feature type="binding site" evidence="1">
    <location>
        <position position="266"/>
    </location>
    <ligand>
        <name>(2E)-4-hydroxy-3-methylbut-2-enyl diphosphate</name>
        <dbReference type="ChEBI" id="CHEBI:128753"/>
    </ligand>
</feature>
<feature type="binding site" evidence="1">
    <location>
        <position position="222"/>
    </location>
    <ligand>
        <name>(2E)-4-hydroxy-3-methylbut-2-enyl diphosphate</name>
        <dbReference type="ChEBI" id="CHEBI:128753"/>
    </ligand>
</feature>
<feature type="active site" description="Proton donor" evidence="1">
    <location>
        <position position="126"/>
    </location>
</feature>
<sequence>MDVVLAQPRGFCAGVVRAIEIVERALEVYGPPVYVLHEIVHNQHVVEDLKARGAVFVERLDEVPEGAPTIFSAHGVATALVDEAADRRLDVLDATCPLVTKVHYQAQRYSVQGYAVIIIGHPGHPEVEGTRGRIPGPVYVVSDVDDVARLAVADETRLAYVTQTTLSVDDTKDVIAALRARFTYIQGPDLSGICYATQNRQNAVRKLAGKVDVLLVVGARNSSNSNRLREVGEQPGTRAYLVQDASELDRTWFQGPLRVGITAGASTPEILVRGVLERLGDFGVVQVTEMPAEPETTTFRLPVALLKKARSPL</sequence>
<feature type="binding site" evidence="1">
    <location>
        <position position="124"/>
    </location>
    <ligand>
        <name>(2E)-4-hydroxy-3-methylbut-2-enyl diphosphate</name>
        <dbReference type="ChEBI" id="CHEBI:128753"/>
    </ligand>
</feature>
<comment type="catalytic activity">
    <reaction evidence="1">
        <text>isopentenyl diphosphate + 2 oxidized [2Fe-2S]-[ferredoxin] + H2O = (2E)-4-hydroxy-3-methylbut-2-enyl diphosphate + 2 reduced [2Fe-2S]-[ferredoxin] + 2 H(+)</text>
        <dbReference type="Rhea" id="RHEA:24488"/>
        <dbReference type="Rhea" id="RHEA-COMP:10000"/>
        <dbReference type="Rhea" id="RHEA-COMP:10001"/>
        <dbReference type="ChEBI" id="CHEBI:15377"/>
        <dbReference type="ChEBI" id="CHEBI:15378"/>
        <dbReference type="ChEBI" id="CHEBI:33737"/>
        <dbReference type="ChEBI" id="CHEBI:33738"/>
        <dbReference type="ChEBI" id="CHEBI:128753"/>
        <dbReference type="ChEBI" id="CHEBI:128769"/>
        <dbReference type="EC" id="1.17.7.4"/>
    </reaction>
</comment>
<accession>A0A1C2G392</accession>
<organism evidence="2 3">
    <name type="scientific">Acidiferrobacter thiooxydans</name>
    <dbReference type="NCBI Taxonomy" id="163359"/>
    <lineage>
        <taxon>Bacteria</taxon>
        <taxon>Pseudomonadati</taxon>
        <taxon>Pseudomonadota</taxon>
        <taxon>Gammaproteobacteria</taxon>
        <taxon>Acidiferrobacterales</taxon>
        <taxon>Acidiferrobacteraceae</taxon>
        <taxon>Acidiferrobacter</taxon>
    </lineage>
</organism>
<feature type="binding site" evidence="1">
    <location>
        <position position="224"/>
    </location>
    <ligand>
        <name>dimethylallyl diphosphate</name>
        <dbReference type="ChEBI" id="CHEBI:57623"/>
    </ligand>
</feature>
<keyword evidence="1" id="KW-0560">Oxidoreductase</keyword>
<name>A0A1C2G392_9GAMM</name>
<feature type="binding site" evidence="1">
    <location>
        <position position="224"/>
    </location>
    <ligand>
        <name>isopentenyl diphosphate</name>
        <dbReference type="ChEBI" id="CHEBI:128769"/>
    </ligand>
</feature>
<dbReference type="Proteomes" id="UP000253250">
    <property type="component" value="Unassembled WGS sequence"/>
</dbReference>
<dbReference type="GO" id="GO:0051745">
    <property type="term" value="F:4-hydroxy-3-methylbut-2-enyl diphosphate reductase activity"/>
    <property type="evidence" value="ECO:0007669"/>
    <property type="project" value="UniProtKB-UniRule"/>
</dbReference>
<comment type="function">
    <text evidence="1">Catalyzes the conversion of 1-hydroxy-2-methyl-2-(E)-butenyl 4-diphosphate (HMBPP) into a mixture of isopentenyl diphosphate (IPP) and dimethylallyl diphosphate (DMAPP). Acts in the terminal step of the DOXP/MEP pathway for isoprenoid precursor biosynthesis.</text>
</comment>
<protein>
    <recommendedName>
        <fullName evidence="1">4-hydroxy-3-methylbut-2-enyl diphosphate reductase</fullName>
        <shortName evidence="1">HMBPP reductase</shortName>
        <ecNumber evidence="1">1.17.7.4</ecNumber>
    </recommendedName>
</protein>
<dbReference type="GO" id="GO:0046872">
    <property type="term" value="F:metal ion binding"/>
    <property type="evidence" value="ECO:0007669"/>
    <property type="project" value="UniProtKB-KW"/>
</dbReference>
<dbReference type="GO" id="GO:0051539">
    <property type="term" value="F:4 iron, 4 sulfur cluster binding"/>
    <property type="evidence" value="ECO:0007669"/>
    <property type="project" value="UniProtKB-UniRule"/>
</dbReference>
<dbReference type="InterPro" id="IPR003451">
    <property type="entry name" value="LytB/IspH"/>
</dbReference>
<feature type="binding site" evidence="1">
    <location>
        <position position="41"/>
    </location>
    <ligand>
        <name>(2E)-4-hydroxy-3-methylbut-2-enyl diphosphate</name>
        <dbReference type="ChEBI" id="CHEBI:128753"/>
    </ligand>
</feature>
<feature type="binding site" evidence="1">
    <location>
        <position position="164"/>
    </location>
    <ligand>
        <name>(2E)-4-hydroxy-3-methylbut-2-enyl diphosphate</name>
        <dbReference type="ChEBI" id="CHEBI:128753"/>
    </ligand>
</feature>
<dbReference type="PANTHER" id="PTHR30426:SF0">
    <property type="entry name" value="4-HYDROXY-3-METHYLBUT-2-ENYL DIPHOSPHATE REDUCTASE"/>
    <property type="match status" value="1"/>
</dbReference>
<comment type="similarity">
    <text evidence="1">Belongs to the IspH family.</text>
</comment>
<comment type="caution">
    <text evidence="2">The sequence shown here is derived from an EMBL/GenBank/DDBJ whole genome shotgun (WGS) entry which is preliminary data.</text>
</comment>
<dbReference type="NCBIfam" id="NF002190">
    <property type="entry name" value="PRK01045.1-4"/>
    <property type="match status" value="1"/>
</dbReference>
<feature type="binding site" evidence="1">
    <location>
        <position position="223"/>
    </location>
    <ligand>
        <name>(2E)-4-hydroxy-3-methylbut-2-enyl diphosphate</name>
        <dbReference type="ChEBI" id="CHEBI:128753"/>
    </ligand>
</feature>
<feature type="binding site" evidence="1">
    <location>
        <position position="124"/>
    </location>
    <ligand>
        <name>isopentenyl diphosphate</name>
        <dbReference type="ChEBI" id="CHEBI:128769"/>
    </ligand>
</feature>
<keyword evidence="3" id="KW-1185">Reference proteome</keyword>
<dbReference type="PANTHER" id="PTHR30426">
    <property type="entry name" value="4-HYDROXY-3-METHYLBUT-2-ENYL DIPHOSPHATE REDUCTASE"/>
    <property type="match status" value="1"/>
</dbReference>
<feature type="binding site" evidence="1">
    <location>
        <position position="124"/>
    </location>
    <ligand>
        <name>dimethylallyl diphosphate</name>
        <dbReference type="ChEBI" id="CHEBI:57623"/>
    </ligand>
</feature>